<feature type="domain" description="Shikimate dehydrogenase substrate binding N-terminal" evidence="3">
    <location>
        <begin position="6"/>
        <end position="90"/>
    </location>
</feature>
<comment type="pathway">
    <text evidence="1">Metabolic intermediate biosynthesis; chorismate biosynthesis; chorismate from D-erythrose 4-phosphate and phosphoenolpyruvate: step 4/7.</text>
</comment>
<dbReference type="GO" id="GO:0004764">
    <property type="term" value="F:shikimate 3-dehydrogenase (NADP+) activity"/>
    <property type="evidence" value="ECO:0007669"/>
    <property type="project" value="UniProtKB-EC"/>
</dbReference>
<dbReference type="PANTHER" id="PTHR21089">
    <property type="entry name" value="SHIKIMATE DEHYDROGENASE"/>
    <property type="match status" value="1"/>
</dbReference>
<dbReference type="Pfam" id="PF08501">
    <property type="entry name" value="Shikimate_dh_N"/>
    <property type="match status" value="1"/>
</dbReference>
<evidence type="ECO:0000259" key="3">
    <source>
        <dbReference type="Pfam" id="PF08501"/>
    </source>
</evidence>
<dbReference type="Proteomes" id="UP001611548">
    <property type="component" value="Unassembled WGS sequence"/>
</dbReference>
<keyword evidence="5" id="KW-0560">Oxidoreductase</keyword>
<protein>
    <submittedName>
        <fullName evidence="5">Shikimate dehydrogenase</fullName>
        <ecNumber evidence="5">1.1.1.25</ecNumber>
    </submittedName>
</protein>
<dbReference type="Gene3D" id="3.40.50.720">
    <property type="entry name" value="NAD(P)-binding Rossmann-like Domain"/>
    <property type="match status" value="1"/>
</dbReference>
<dbReference type="EC" id="1.1.1.25" evidence="5"/>
<name>A0ABW7URS2_9ACTN</name>
<dbReference type="PANTHER" id="PTHR21089:SF1">
    <property type="entry name" value="BIFUNCTIONAL 3-DEHYDROQUINATE DEHYDRATASE_SHIKIMATE DEHYDROGENASE, CHLOROPLASTIC"/>
    <property type="match status" value="1"/>
</dbReference>
<keyword evidence="2" id="KW-0057">Aromatic amino acid biosynthesis</keyword>
<organism evidence="5 6">
    <name type="scientific">Streptomyces pathocidini</name>
    <dbReference type="NCBI Taxonomy" id="1650571"/>
    <lineage>
        <taxon>Bacteria</taxon>
        <taxon>Bacillati</taxon>
        <taxon>Actinomycetota</taxon>
        <taxon>Actinomycetes</taxon>
        <taxon>Kitasatosporales</taxon>
        <taxon>Streptomycetaceae</taxon>
        <taxon>Streptomyces</taxon>
    </lineage>
</organism>
<keyword evidence="6" id="KW-1185">Reference proteome</keyword>
<dbReference type="InterPro" id="IPR022893">
    <property type="entry name" value="Shikimate_DH_fam"/>
</dbReference>
<evidence type="ECO:0000313" key="6">
    <source>
        <dbReference type="Proteomes" id="UP001611548"/>
    </source>
</evidence>
<evidence type="ECO:0000256" key="1">
    <source>
        <dbReference type="ARBA" id="ARBA00004871"/>
    </source>
</evidence>
<dbReference type="Pfam" id="PF18317">
    <property type="entry name" value="SDH_C"/>
    <property type="match status" value="1"/>
</dbReference>
<proteinExistence type="predicted"/>
<sequence>MKQLAILGSPIGTALSPVLHRAAYTAMGSPWDSWSYRAIDCLPGQLGHFFDALDGTWAGLSLTMPLKRVAVPLLDEVSPLVRETGTANTVVLRDGRLIGENTDVHGMVQALREADVTGARSMTVLGAGATAATALAAARALDCGRVTAVVRAAERCGQLAQAARRLNIPLDVRPWSQAAEQLTADVVVSAVPPHAADTLAAAWTGSPGVLLDVVYRPWPTALATAAERAGRRVVGGLPMLVHQAAQQLRLQTGRPAPLEAMRQAALAVRGHAVEPPKPT</sequence>
<dbReference type="NCBIfam" id="NF001311">
    <property type="entry name" value="PRK00258.1-3"/>
    <property type="match status" value="1"/>
</dbReference>
<comment type="caution">
    <text evidence="5">The sequence shown here is derived from an EMBL/GenBank/DDBJ whole genome shotgun (WGS) entry which is preliminary data.</text>
</comment>
<dbReference type="SUPFAM" id="SSF51735">
    <property type="entry name" value="NAD(P)-binding Rossmann-fold domains"/>
    <property type="match status" value="1"/>
</dbReference>
<dbReference type="InterPro" id="IPR046346">
    <property type="entry name" value="Aminoacid_DH-like_N_sf"/>
</dbReference>
<dbReference type="SUPFAM" id="SSF53223">
    <property type="entry name" value="Aminoacid dehydrogenase-like, N-terminal domain"/>
    <property type="match status" value="1"/>
</dbReference>
<evidence type="ECO:0000256" key="2">
    <source>
        <dbReference type="ARBA" id="ARBA00023141"/>
    </source>
</evidence>
<dbReference type="InterPro" id="IPR013708">
    <property type="entry name" value="Shikimate_DH-bd_N"/>
</dbReference>
<keyword evidence="2" id="KW-0028">Amino-acid biosynthesis</keyword>
<accession>A0ABW7URS2</accession>
<dbReference type="EMBL" id="JBIRWE010000005">
    <property type="protein sequence ID" value="MFI1965317.1"/>
    <property type="molecule type" value="Genomic_DNA"/>
</dbReference>
<feature type="domain" description="SDH C-terminal" evidence="4">
    <location>
        <begin position="236"/>
        <end position="266"/>
    </location>
</feature>
<evidence type="ECO:0000259" key="4">
    <source>
        <dbReference type="Pfam" id="PF18317"/>
    </source>
</evidence>
<reference evidence="5 6" key="1">
    <citation type="submission" date="2024-10" db="EMBL/GenBank/DDBJ databases">
        <title>The Natural Products Discovery Center: Release of the First 8490 Sequenced Strains for Exploring Actinobacteria Biosynthetic Diversity.</title>
        <authorList>
            <person name="Kalkreuter E."/>
            <person name="Kautsar S.A."/>
            <person name="Yang D."/>
            <person name="Bader C.D."/>
            <person name="Teijaro C.N."/>
            <person name="Fluegel L."/>
            <person name="Davis C.M."/>
            <person name="Simpson J.R."/>
            <person name="Lauterbach L."/>
            <person name="Steele A.D."/>
            <person name="Gui C."/>
            <person name="Meng S."/>
            <person name="Li G."/>
            <person name="Viehrig K."/>
            <person name="Ye F."/>
            <person name="Su P."/>
            <person name="Kiefer A.F."/>
            <person name="Nichols A."/>
            <person name="Cepeda A.J."/>
            <person name="Yan W."/>
            <person name="Fan B."/>
            <person name="Jiang Y."/>
            <person name="Adhikari A."/>
            <person name="Zheng C.-J."/>
            <person name="Schuster L."/>
            <person name="Cowan T.M."/>
            <person name="Smanski M.J."/>
            <person name="Chevrette M.G."/>
            <person name="De Carvalho L.P.S."/>
            <person name="Shen B."/>
        </authorList>
    </citation>
    <scope>NUCLEOTIDE SEQUENCE [LARGE SCALE GENOMIC DNA]</scope>
    <source>
        <strain evidence="5 6">NPDC020327</strain>
    </source>
</reference>
<dbReference type="Gene3D" id="3.40.50.10860">
    <property type="entry name" value="Leucine Dehydrogenase, chain A, domain 1"/>
    <property type="match status" value="1"/>
</dbReference>
<gene>
    <name evidence="5" type="ORF">ACH429_14595</name>
</gene>
<dbReference type="RefSeq" id="WP_055472122.1">
    <property type="nucleotide sequence ID" value="NZ_JBIRWE010000005.1"/>
</dbReference>
<evidence type="ECO:0000313" key="5">
    <source>
        <dbReference type="EMBL" id="MFI1965317.1"/>
    </source>
</evidence>
<dbReference type="InterPro" id="IPR041121">
    <property type="entry name" value="SDH_C"/>
</dbReference>
<dbReference type="InterPro" id="IPR036291">
    <property type="entry name" value="NAD(P)-bd_dom_sf"/>
</dbReference>